<organism evidence="6 7">
    <name type="scientific">Elizabethkingia ursingii</name>
    <dbReference type="NCBI Taxonomy" id="1756150"/>
    <lineage>
        <taxon>Bacteria</taxon>
        <taxon>Pseudomonadati</taxon>
        <taxon>Bacteroidota</taxon>
        <taxon>Flavobacteriia</taxon>
        <taxon>Flavobacteriales</taxon>
        <taxon>Weeksellaceae</taxon>
        <taxon>Elizabethkingia</taxon>
    </lineage>
</organism>
<dbReference type="Pfam" id="PF14905">
    <property type="entry name" value="OMP_b-brl_3"/>
    <property type="match status" value="1"/>
</dbReference>
<dbReference type="SUPFAM" id="SSF56935">
    <property type="entry name" value="Porins"/>
    <property type="match status" value="1"/>
</dbReference>
<keyword evidence="2" id="KW-0472">Membrane</keyword>
<dbReference type="Gene3D" id="2.40.170.20">
    <property type="entry name" value="TonB-dependent receptor, beta-barrel domain"/>
    <property type="match status" value="1"/>
</dbReference>
<proteinExistence type="predicted"/>
<accession>A0AAJ3NFP1</accession>
<evidence type="ECO:0000256" key="3">
    <source>
        <dbReference type="ARBA" id="ARBA00023237"/>
    </source>
</evidence>
<reference evidence="6 7" key="1">
    <citation type="submission" date="2016-06" db="EMBL/GenBank/DDBJ databases">
        <authorList>
            <person name="Nicholson A.C."/>
        </authorList>
    </citation>
    <scope>NUCLEOTIDE SEQUENCE [LARGE SCALE GENOMIC DNA]</scope>
    <source>
        <strain evidence="6 7">G4123</strain>
    </source>
</reference>
<dbReference type="PANTHER" id="PTHR40980">
    <property type="entry name" value="PLUG DOMAIN-CONTAINING PROTEIN"/>
    <property type="match status" value="1"/>
</dbReference>
<evidence type="ECO:0000313" key="7">
    <source>
        <dbReference type="Proteomes" id="UP000190816"/>
    </source>
</evidence>
<feature type="chain" id="PRO_5042469089" evidence="4">
    <location>
        <begin position="21"/>
        <end position="713"/>
    </location>
</feature>
<gene>
    <name evidence="6" type="ORF">BAY32_15200</name>
</gene>
<dbReference type="InterPro" id="IPR041700">
    <property type="entry name" value="OMP_b-brl_3"/>
</dbReference>
<evidence type="ECO:0000256" key="4">
    <source>
        <dbReference type="SAM" id="SignalP"/>
    </source>
</evidence>
<feature type="domain" description="Outer membrane protein beta-barrel" evidence="5">
    <location>
        <begin position="294"/>
        <end position="687"/>
    </location>
</feature>
<protein>
    <submittedName>
        <fullName evidence="6">TonB-dependent receptor</fullName>
    </submittedName>
</protein>
<feature type="signal peptide" evidence="4">
    <location>
        <begin position="1"/>
        <end position="20"/>
    </location>
</feature>
<evidence type="ECO:0000256" key="2">
    <source>
        <dbReference type="ARBA" id="ARBA00023136"/>
    </source>
</evidence>
<dbReference type="RefSeq" id="WP_078401969.1">
    <property type="nucleotide sequence ID" value="NZ_CP016377.1"/>
</dbReference>
<keyword evidence="3" id="KW-0998">Cell outer membrane</keyword>
<dbReference type="KEGG" id="ego:BBD34_00530"/>
<evidence type="ECO:0000256" key="1">
    <source>
        <dbReference type="ARBA" id="ARBA00004442"/>
    </source>
</evidence>
<keyword evidence="4" id="KW-0732">Signal</keyword>
<comment type="caution">
    <text evidence="6">The sequence shown here is derived from an EMBL/GenBank/DDBJ whole genome shotgun (WGS) entry which is preliminary data.</text>
</comment>
<dbReference type="Proteomes" id="UP000190816">
    <property type="component" value="Unassembled WGS sequence"/>
</dbReference>
<evidence type="ECO:0000259" key="5">
    <source>
        <dbReference type="Pfam" id="PF14905"/>
    </source>
</evidence>
<keyword evidence="6" id="KW-0675">Receptor</keyword>
<sequence length="713" mass="82063">MKITISSIALLMGSLVIAQAKNDTIREKKSQIEGVTLTARKPTVESKVDRTVFNVSNSSILAGNTTWDVLRMTPLVNIDNNDVIKAEGESVTVYINDRKSVFTGKELKEYLKTIPADNLLKIEIITSPSSRYETTGSVINIVLKKRDDEGIKGSVTFNNRQNSKNSQYTNFNLNYHKKNFTQTLIGSYGNNNNFQKNTNVNTLYKDNDVTNIVNEILSSNKSPSISSTSEYELNDKNSIGLILEYYQSKNVSTSDADFNRTKNGVPFDTYHQDQDVNGRYLTVGVNLFYKYYDKNKNKILNIDLGSNYNSQKNQNEFLKDYSTSSDINQLGISSHEQMRNYYIKVDYTQPLGKNGSIEVGGKMDFNNNVVPNNIYGNNIDKLHTNDIFHYEENINSLYINYSKTFFKKLETRIGFRYENIVYKMREDVSATSRKDSYGTLLPNLLLKYSFSENYDLSLTYNRNLWRPWYTEFNPFLVPTNEGTFSRGNMDLEPNPSHRLYMKFGFKKKYFLSARYMYTDRDYWTTFIEENGKIITLPANLNGKVKKYYLFANTNQTFLKNKLNINIGAGWYYIDNHDFNERNNLRSKNYISYIGASANVSYTNIFNKNINLSAWVELSNPNNGNSLTNKTNIFHNISATKIFPKTQMEVSLQLMNIFNRPVFDNTTYSPDGTFRSVMRSDWYGFSLSFVKRFGNSKVKGNTKTDVEKNSGGQK</sequence>
<comment type="subcellular location">
    <subcellularLocation>
        <location evidence="1">Cell outer membrane</location>
    </subcellularLocation>
</comment>
<dbReference type="GO" id="GO:0009279">
    <property type="term" value="C:cell outer membrane"/>
    <property type="evidence" value="ECO:0007669"/>
    <property type="project" value="UniProtKB-SubCell"/>
</dbReference>
<evidence type="ECO:0000313" key="6">
    <source>
        <dbReference type="EMBL" id="OPB80368.1"/>
    </source>
</evidence>
<dbReference type="InterPro" id="IPR036942">
    <property type="entry name" value="Beta-barrel_TonB_sf"/>
</dbReference>
<name>A0AAJ3NFP1_9FLAO</name>
<dbReference type="PANTHER" id="PTHR40980:SF4">
    <property type="entry name" value="TONB-DEPENDENT RECEPTOR-LIKE BETA-BARREL DOMAIN-CONTAINING PROTEIN"/>
    <property type="match status" value="1"/>
</dbReference>
<dbReference type="AlphaFoldDB" id="A0AAJ3NFP1"/>
<dbReference type="EMBL" id="MAIC01000003">
    <property type="protein sequence ID" value="OPB80368.1"/>
    <property type="molecule type" value="Genomic_DNA"/>
</dbReference>